<feature type="region of interest" description="Disordered" evidence="1">
    <location>
        <begin position="1"/>
        <end position="42"/>
    </location>
</feature>
<proteinExistence type="predicted"/>
<organism evidence="2 3">
    <name type="scientific">Sulfobacillus acidophilus</name>
    <dbReference type="NCBI Taxonomy" id="53633"/>
    <lineage>
        <taxon>Bacteria</taxon>
        <taxon>Bacillati</taxon>
        <taxon>Bacillota</taxon>
        <taxon>Clostridia</taxon>
        <taxon>Eubacteriales</taxon>
        <taxon>Clostridiales Family XVII. Incertae Sedis</taxon>
        <taxon>Sulfobacillus</taxon>
    </lineage>
</organism>
<feature type="compositionally biased region" description="Polar residues" evidence="1">
    <location>
        <begin position="24"/>
        <end position="38"/>
    </location>
</feature>
<evidence type="ECO:0000313" key="2">
    <source>
        <dbReference type="EMBL" id="MBN4077430.1"/>
    </source>
</evidence>
<sequence length="102" mass="10992">MERPGGVERSQRTEQSAPAHLDNISKNGVPQITDSFESTPEIGAPLLPDEHAVDLAKLVTPQEPDNSPNTDHLRKYFLATNDNDRSAALNSIAKGGSIGMLE</sequence>
<dbReference type="EMBL" id="JAFITA010000009">
    <property type="protein sequence ID" value="MBN4077430.1"/>
    <property type="molecule type" value="Genomic_DNA"/>
</dbReference>
<accession>A0ABS3AVP2</accession>
<dbReference type="Proteomes" id="UP000765003">
    <property type="component" value="Unassembled WGS sequence"/>
</dbReference>
<gene>
    <name evidence="2" type="ORF">JYT19_00805</name>
</gene>
<evidence type="ECO:0000256" key="1">
    <source>
        <dbReference type="SAM" id="MobiDB-lite"/>
    </source>
</evidence>
<comment type="caution">
    <text evidence="2">The sequence shown here is derived from an EMBL/GenBank/DDBJ whole genome shotgun (WGS) entry which is preliminary data.</text>
</comment>
<evidence type="ECO:0000313" key="3">
    <source>
        <dbReference type="Proteomes" id="UP000765003"/>
    </source>
</evidence>
<protein>
    <submittedName>
        <fullName evidence="2">Uncharacterized protein</fullName>
    </submittedName>
</protein>
<keyword evidence="3" id="KW-1185">Reference proteome</keyword>
<name>A0ABS3AVP2_9FIRM</name>
<feature type="non-terminal residue" evidence="2">
    <location>
        <position position="102"/>
    </location>
</feature>
<reference evidence="2" key="1">
    <citation type="submission" date="2021-02" db="EMBL/GenBank/DDBJ databases">
        <title>Activity-based single-cell genomes from oceanic crustal fluid captures similar information to metagenomic and metatranscriptomic surveys with orders of magnitude less sampling.</title>
        <authorList>
            <person name="D'Angelo T.S."/>
            <person name="Orcutt B.N."/>
        </authorList>
    </citation>
    <scope>NUCLEOTIDE SEQUENCE [LARGE SCALE GENOMIC DNA]</scope>
    <source>
        <strain evidence="2">AH-315-E05</strain>
    </source>
</reference>
<feature type="compositionally biased region" description="Basic and acidic residues" evidence="1">
    <location>
        <begin position="1"/>
        <end position="12"/>
    </location>
</feature>